<sequence length="10" mass="1176">MKVLLMVNQT</sequence>
<dbReference type="EMBL" id="UYRW01005575">
    <property type="protein sequence ID" value="VDM93888.1"/>
    <property type="molecule type" value="Genomic_DNA"/>
</dbReference>
<evidence type="ECO:0000313" key="2">
    <source>
        <dbReference type="Proteomes" id="UP000271087"/>
    </source>
</evidence>
<gene>
    <name evidence="1" type="ORF">NOO_LOCUS10161</name>
</gene>
<evidence type="ECO:0000313" key="3">
    <source>
        <dbReference type="WBParaSite" id="nOo.2.0.1.t10161-RA"/>
    </source>
</evidence>
<name>A0A182EPV2_ONCOC</name>
<organism evidence="3">
    <name type="scientific">Onchocerca ochengi</name>
    <name type="common">Filarial nematode worm</name>
    <dbReference type="NCBI Taxonomy" id="42157"/>
    <lineage>
        <taxon>Eukaryota</taxon>
        <taxon>Metazoa</taxon>
        <taxon>Ecdysozoa</taxon>
        <taxon>Nematoda</taxon>
        <taxon>Chromadorea</taxon>
        <taxon>Rhabditida</taxon>
        <taxon>Spirurina</taxon>
        <taxon>Spiruromorpha</taxon>
        <taxon>Filarioidea</taxon>
        <taxon>Onchocercidae</taxon>
        <taxon>Onchocerca</taxon>
    </lineage>
</organism>
<dbReference type="Proteomes" id="UP000271087">
    <property type="component" value="Unassembled WGS sequence"/>
</dbReference>
<dbReference type="WBParaSite" id="nOo.2.0.1.t10161-RA">
    <property type="protein sequence ID" value="nOo.2.0.1.t10161-RA"/>
    <property type="gene ID" value="nOo.2.0.1.g10161"/>
</dbReference>
<keyword evidence="2" id="KW-1185">Reference proteome</keyword>
<protein>
    <submittedName>
        <fullName evidence="1 3">Uncharacterized protein</fullName>
    </submittedName>
</protein>
<reference evidence="3" key="1">
    <citation type="submission" date="2016-06" db="UniProtKB">
        <authorList>
            <consortium name="WormBaseParasite"/>
        </authorList>
    </citation>
    <scope>IDENTIFICATION</scope>
</reference>
<accession>A0A182EPV2</accession>
<evidence type="ECO:0000313" key="1">
    <source>
        <dbReference type="EMBL" id="VDM93888.1"/>
    </source>
</evidence>
<proteinExistence type="predicted"/>
<reference evidence="1 2" key="2">
    <citation type="submission" date="2018-08" db="EMBL/GenBank/DDBJ databases">
        <authorList>
            <person name="Laetsch R D."/>
            <person name="Stevens L."/>
            <person name="Kumar S."/>
            <person name="Blaxter L. M."/>
        </authorList>
    </citation>
    <scope>NUCLEOTIDE SEQUENCE [LARGE SCALE GENOMIC DNA]</scope>
</reference>